<accession>A0A9P9JK64</accession>
<evidence type="ECO:0000313" key="3">
    <source>
        <dbReference type="Proteomes" id="UP000738349"/>
    </source>
</evidence>
<comment type="caution">
    <text evidence="2">The sequence shown here is derived from an EMBL/GenBank/DDBJ whole genome shotgun (WGS) entry which is preliminary data.</text>
</comment>
<proteinExistence type="predicted"/>
<keyword evidence="1" id="KW-0472">Membrane</keyword>
<dbReference type="EMBL" id="JAGMUV010000004">
    <property type="protein sequence ID" value="KAH7161830.1"/>
    <property type="molecule type" value="Genomic_DNA"/>
</dbReference>
<feature type="transmembrane region" description="Helical" evidence="1">
    <location>
        <begin position="12"/>
        <end position="30"/>
    </location>
</feature>
<name>A0A9P9JK64_9HYPO</name>
<keyword evidence="1" id="KW-1133">Transmembrane helix</keyword>
<keyword evidence="1" id="KW-0812">Transmembrane</keyword>
<protein>
    <submittedName>
        <fullName evidence="2">Uncharacterized protein</fullName>
    </submittedName>
</protein>
<dbReference type="AlphaFoldDB" id="A0A9P9JK64"/>
<evidence type="ECO:0000313" key="2">
    <source>
        <dbReference type="EMBL" id="KAH7161830.1"/>
    </source>
</evidence>
<organism evidence="2 3">
    <name type="scientific">Dactylonectria macrodidyma</name>
    <dbReference type="NCBI Taxonomy" id="307937"/>
    <lineage>
        <taxon>Eukaryota</taxon>
        <taxon>Fungi</taxon>
        <taxon>Dikarya</taxon>
        <taxon>Ascomycota</taxon>
        <taxon>Pezizomycotina</taxon>
        <taxon>Sordariomycetes</taxon>
        <taxon>Hypocreomycetidae</taxon>
        <taxon>Hypocreales</taxon>
        <taxon>Nectriaceae</taxon>
        <taxon>Dactylonectria</taxon>
    </lineage>
</organism>
<gene>
    <name evidence="2" type="ORF">EDB81DRAFT_353539</name>
</gene>
<sequence>MGLRSGQTSLVLFFFQGSSVTVILRGIYCLNRGPLQRRLFDGEGPFVPDAALLHGSWTVARTSRPLPVHTSYIRLILVRDIRASEGTEQEQK</sequence>
<dbReference type="Proteomes" id="UP000738349">
    <property type="component" value="Unassembled WGS sequence"/>
</dbReference>
<evidence type="ECO:0000256" key="1">
    <source>
        <dbReference type="SAM" id="Phobius"/>
    </source>
</evidence>
<reference evidence="2" key="1">
    <citation type="journal article" date="2021" name="Nat. Commun.">
        <title>Genetic determinants of endophytism in the Arabidopsis root mycobiome.</title>
        <authorList>
            <person name="Mesny F."/>
            <person name="Miyauchi S."/>
            <person name="Thiergart T."/>
            <person name="Pickel B."/>
            <person name="Atanasova L."/>
            <person name="Karlsson M."/>
            <person name="Huettel B."/>
            <person name="Barry K.W."/>
            <person name="Haridas S."/>
            <person name="Chen C."/>
            <person name="Bauer D."/>
            <person name="Andreopoulos W."/>
            <person name="Pangilinan J."/>
            <person name="LaButti K."/>
            <person name="Riley R."/>
            <person name="Lipzen A."/>
            <person name="Clum A."/>
            <person name="Drula E."/>
            <person name="Henrissat B."/>
            <person name="Kohler A."/>
            <person name="Grigoriev I.V."/>
            <person name="Martin F.M."/>
            <person name="Hacquard S."/>
        </authorList>
    </citation>
    <scope>NUCLEOTIDE SEQUENCE</scope>
    <source>
        <strain evidence="2">MPI-CAGE-AT-0147</strain>
    </source>
</reference>
<keyword evidence="3" id="KW-1185">Reference proteome</keyword>